<dbReference type="STRING" id="190974.SAMN05216439_0132"/>
<dbReference type="Gene3D" id="3.40.50.920">
    <property type="match status" value="1"/>
</dbReference>
<dbReference type="GO" id="GO:0006979">
    <property type="term" value="P:response to oxidative stress"/>
    <property type="evidence" value="ECO:0007669"/>
    <property type="project" value="TreeGrafter"/>
</dbReference>
<evidence type="ECO:0000259" key="9">
    <source>
        <dbReference type="Pfam" id="PF17147"/>
    </source>
</evidence>
<evidence type="ECO:0000256" key="3">
    <source>
        <dbReference type="ARBA" id="ARBA00064882"/>
    </source>
</evidence>
<dbReference type="InterPro" id="IPR009014">
    <property type="entry name" value="Transketo_C/PFOR_II"/>
</dbReference>
<dbReference type="GO" id="GO:0044272">
    <property type="term" value="P:sulfur compound biosynthetic process"/>
    <property type="evidence" value="ECO:0007669"/>
    <property type="project" value="UniProtKB-ARBA"/>
</dbReference>
<evidence type="ECO:0000259" key="8">
    <source>
        <dbReference type="Pfam" id="PF01855"/>
    </source>
</evidence>
<feature type="domain" description="Pyruvate flavodoxin/ferredoxin oxidoreductase pyrimidine binding" evidence="8">
    <location>
        <begin position="35"/>
        <end position="266"/>
    </location>
</feature>
<keyword evidence="1" id="KW-0560">Oxidoreductase</keyword>
<evidence type="ECO:0000256" key="4">
    <source>
        <dbReference type="ARBA" id="ARBA00066947"/>
    </source>
</evidence>
<dbReference type="SUPFAM" id="SSF52518">
    <property type="entry name" value="Thiamin diphosphate-binding fold (THDP-binding)"/>
    <property type="match status" value="1"/>
</dbReference>
<evidence type="ECO:0000256" key="1">
    <source>
        <dbReference type="ARBA" id="ARBA00023002"/>
    </source>
</evidence>
<sequence>MAIILTLILDSQKEKVGVKMAEEFFIQGNEACAKGALAAGCRFFAGYPITPSTEIAETLSRDLPKVGGSFVQMEDEIASAGAIIGASWGGAKAMTATSGPGISLMQENIGYAFMTETPIVFVNVQRGSPSTAQPTMAAQADMMQARWGSHGDYEPIALSPSSVQEFFDFTIKAFNLAEEYRVPVFVMADEIIGHMREKITVPENIEIVARKRPEKTDDYLPFENIENGTTPMPAFGDGFNVHVTGLTHDERGYPDTNTPETHEKLIKRICNKVLMNRDKICSVRSENCEDADIVIVSYGAPVRSVVEAVNKTDKKVGYIKIDTPWPFPDEQIKELTATASDVLVVEMNLGQMYYEVDRVVKDKNVHLLGKIGGALPTPDEILDEINKIGGN</sequence>
<evidence type="ECO:0000256" key="2">
    <source>
        <dbReference type="ARBA" id="ARBA00052359"/>
    </source>
</evidence>
<dbReference type="AlphaFoldDB" id="A0A1H7N4J5"/>
<dbReference type="Proteomes" id="UP000199506">
    <property type="component" value="Unassembled WGS sequence"/>
</dbReference>
<evidence type="ECO:0000256" key="6">
    <source>
        <dbReference type="ARBA" id="ARBA00076968"/>
    </source>
</evidence>
<feature type="domain" description="Pyruvate:ferredoxin oxidoreductase core" evidence="9">
    <location>
        <begin position="291"/>
        <end position="381"/>
    </location>
</feature>
<protein>
    <recommendedName>
        <fullName evidence="5">2-oxoglutarate synthase subunit KorA</fullName>
        <ecNumber evidence="4">1.2.7.3</ecNumber>
    </recommendedName>
    <alternativeName>
        <fullName evidence="7">2-ketoglutarate oxidoreductase alpha chain</fullName>
    </alternativeName>
    <alternativeName>
        <fullName evidence="6">2-oxoglutarate-ferredoxin oxidoreductase subunit alpha</fullName>
    </alternativeName>
</protein>
<dbReference type="InterPro" id="IPR050722">
    <property type="entry name" value="Pyruvate:ferred/Flavod_OxRd"/>
</dbReference>
<dbReference type="Pfam" id="PF01855">
    <property type="entry name" value="POR_N"/>
    <property type="match status" value="1"/>
</dbReference>
<organism evidence="10 11">
    <name type="scientific">Methanobrevibacter gottschalkii</name>
    <dbReference type="NCBI Taxonomy" id="190974"/>
    <lineage>
        <taxon>Archaea</taxon>
        <taxon>Methanobacteriati</taxon>
        <taxon>Methanobacteriota</taxon>
        <taxon>Methanomada group</taxon>
        <taxon>Methanobacteria</taxon>
        <taxon>Methanobacteriales</taxon>
        <taxon>Methanobacteriaceae</taxon>
        <taxon>Methanobrevibacter</taxon>
    </lineage>
</organism>
<dbReference type="GO" id="GO:0047553">
    <property type="term" value="F:2-oxoglutarate synthase activity"/>
    <property type="evidence" value="ECO:0007669"/>
    <property type="project" value="UniProtKB-EC"/>
</dbReference>
<name>A0A1H7N4J5_9EURY</name>
<dbReference type="Gene3D" id="3.40.50.970">
    <property type="match status" value="1"/>
</dbReference>
<dbReference type="NCBIfam" id="NF006412">
    <property type="entry name" value="PRK08659.1"/>
    <property type="match status" value="1"/>
</dbReference>
<dbReference type="EC" id="1.2.7.3" evidence="4"/>
<accession>A0A1H7N4J5</accession>
<dbReference type="InterPro" id="IPR002880">
    <property type="entry name" value="Pyrv_Fd/Flavodoxin_OxRdtase_N"/>
</dbReference>
<dbReference type="PANTHER" id="PTHR32154">
    <property type="entry name" value="PYRUVATE-FLAVODOXIN OXIDOREDUCTASE-RELATED"/>
    <property type="match status" value="1"/>
</dbReference>
<dbReference type="GO" id="GO:0006082">
    <property type="term" value="P:organic acid metabolic process"/>
    <property type="evidence" value="ECO:0007669"/>
    <property type="project" value="UniProtKB-ARBA"/>
</dbReference>
<evidence type="ECO:0000256" key="7">
    <source>
        <dbReference type="ARBA" id="ARBA00079587"/>
    </source>
</evidence>
<comment type="catalytic activity">
    <reaction evidence="2">
        <text>2 oxidized [2Fe-2S]-[ferredoxin] + 2-oxoglutarate + CoA = succinyl-CoA + 2 reduced [2Fe-2S]-[ferredoxin] + CO2 + H(+)</text>
        <dbReference type="Rhea" id="RHEA:17297"/>
        <dbReference type="Rhea" id="RHEA-COMP:10000"/>
        <dbReference type="Rhea" id="RHEA-COMP:10001"/>
        <dbReference type="ChEBI" id="CHEBI:15378"/>
        <dbReference type="ChEBI" id="CHEBI:16526"/>
        <dbReference type="ChEBI" id="CHEBI:16810"/>
        <dbReference type="ChEBI" id="CHEBI:33737"/>
        <dbReference type="ChEBI" id="CHEBI:33738"/>
        <dbReference type="ChEBI" id="CHEBI:57287"/>
        <dbReference type="ChEBI" id="CHEBI:57292"/>
        <dbReference type="EC" id="1.2.7.3"/>
    </reaction>
</comment>
<dbReference type="FunFam" id="3.40.50.970:FF:000022">
    <property type="entry name" value="2-oxoglutarate ferredoxin oxidoreductase alpha subunit"/>
    <property type="match status" value="1"/>
</dbReference>
<evidence type="ECO:0000313" key="11">
    <source>
        <dbReference type="Proteomes" id="UP000199506"/>
    </source>
</evidence>
<evidence type="ECO:0000256" key="5">
    <source>
        <dbReference type="ARBA" id="ARBA00071398"/>
    </source>
</evidence>
<dbReference type="InterPro" id="IPR033412">
    <property type="entry name" value="PFOR_II"/>
</dbReference>
<gene>
    <name evidence="10" type="ORF">SAMN05216439_0132</name>
</gene>
<dbReference type="PANTHER" id="PTHR32154:SF14">
    <property type="entry name" value="2-OXOGLUTARATE SYNTHASE SUBUNIT KORA"/>
    <property type="match status" value="1"/>
</dbReference>
<reference evidence="10 11" key="1">
    <citation type="submission" date="2016-10" db="EMBL/GenBank/DDBJ databases">
        <authorList>
            <person name="de Groot N.N."/>
        </authorList>
    </citation>
    <scope>NUCLEOTIDE SEQUENCE [LARGE SCALE GENOMIC DNA]</scope>
    <source>
        <strain evidence="10 11">DSM 11978</strain>
    </source>
</reference>
<dbReference type="Pfam" id="PF17147">
    <property type="entry name" value="PFOR_II"/>
    <property type="match status" value="1"/>
</dbReference>
<proteinExistence type="predicted"/>
<dbReference type="SUPFAM" id="SSF52922">
    <property type="entry name" value="TK C-terminal domain-like"/>
    <property type="match status" value="1"/>
</dbReference>
<dbReference type="InterPro" id="IPR029061">
    <property type="entry name" value="THDP-binding"/>
</dbReference>
<dbReference type="CDD" id="cd07034">
    <property type="entry name" value="TPP_PYR_PFOR_IOR-alpha_like"/>
    <property type="match status" value="1"/>
</dbReference>
<evidence type="ECO:0000313" key="10">
    <source>
        <dbReference type="EMBL" id="SEL18344.1"/>
    </source>
</evidence>
<comment type="subunit">
    <text evidence="3">Heterotetramer of the KorA, KorB, KorC and KorD subunits.</text>
</comment>
<dbReference type="EMBL" id="FOAK01000011">
    <property type="protein sequence ID" value="SEL18344.1"/>
    <property type="molecule type" value="Genomic_DNA"/>
</dbReference>